<feature type="chain" id="PRO_5046216790" evidence="1">
    <location>
        <begin position="19"/>
        <end position="199"/>
    </location>
</feature>
<dbReference type="EMBL" id="CAXAMM010007435">
    <property type="protein sequence ID" value="CAK9014165.1"/>
    <property type="molecule type" value="Genomic_DNA"/>
</dbReference>
<evidence type="ECO:0000313" key="3">
    <source>
        <dbReference type="Proteomes" id="UP001642464"/>
    </source>
</evidence>
<protein>
    <submittedName>
        <fullName evidence="2">Uncharacterized protein</fullName>
    </submittedName>
</protein>
<keyword evidence="3" id="KW-1185">Reference proteome</keyword>
<reference evidence="2 3" key="1">
    <citation type="submission" date="2024-02" db="EMBL/GenBank/DDBJ databases">
        <authorList>
            <person name="Chen Y."/>
            <person name="Shah S."/>
            <person name="Dougan E. K."/>
            <person name="Thang M."/>
            <person name="Chan C."/>
        </authorList>
    </citation>
    <scope>NUCLEOTIDE SEQUENCE [LARGE SCALE GENOMIC DNA]</scope>
</reference>
<comment type="caution">
    <text evidence="2">The sequence shown here is derived from an EMBL/GenBank/DDBJ whole genome shotgun (WGS) entry which is preliminary data.</text>
</comment>
<feature type="signal peptide" evidence="1">
    <location>
        <begin position="1"/>
        <end position="18"/>
    </location>
</feature>
<gene>
    <name evidence="2" type="ORF">SCF082_LOCUS12235</name>
</gene>
<dbReference type="Proteomes" id="UP001642464">
    <property type="component" value="Unassembled WGS sequence"/>
</dbReference>
<proteinExistence type="predicted"/>
<evidence type="ECO:0000313" key="2">
    <source>
        <dbReference type="EMBL" id="CAK9014165.1"/>
    </source>
</evidence>
<sequence>MAVMAMAAMLMHFASSQGAGNCSAPGCDDVSILQVTARATCTWKLSALGGNCVRACAPSKCDPSAQKRLQGAALDTVVQSLGRRCSGASTPSLHKSAPYITRGTNKCRHSAPQNAADSRCSASAASGNQRICCCIRKRTSTTSFTTSAFTTFTTSAFTTFTTSAFTTFTTAWPSTSTTSTGGDDGDPHISTIWEITTAS</sequence>
<evidence type="ECO:0000256" key="1">
    <source>
        <dbReference type="SAM" id="SignalP"/>
    </source>
</evidence>
<name>A0ABP0JIR5_9DINO</name>
<organism evidence="2 3">
    <name type="scientific">Durusdinium trenchii</name>
    <dbReference type="NCBI Taxonomy" id="1381693"/>
    <lineage>
        <taxon>Eukaryota</taxon>
        <taxon>Sar</taxon>
        <taxon>Alveolata</taxon>
        <taxon>Dinophyceae</taxon>
        <taxon>Suessiales</taxon>
        <taxon>Symbiodiniaceae</taxon>
        <taxon>Durusdinium</taxon>
    </lineage>
</organism>
<accession>A0ABP0JIR5</accession>
<keyword evidence="1" id="KW-0732">Signal</keyword>